<keyword evidence="1" id="KW-0560">Oxidoreductase</keyword>
<evidence type="ECO:0000313" key="4">
    <source>
        <dbReference type="EMBL" id="MFC3000607.1"/>
    </source>
</evidence>
<proteinExistence type="predicted"/>
<dbReference type="CDD" id="cd19946">
    <property type="entry name" value="GlpA-like_Fer2_BFD-like"/>
    <property type="match status" value="1"/>
</dbReference>
<dbReference type="Pfam" id="PF13510">
    <property type="entry name" value="Fer2_4"/>
    <property type="match status" value="1"/>
</dbReference>
<protein>
    <submittedName>
        <fullName evidence="4">FAD-dependent oxidoreductase</fullName>
    </submittedName>
</protein>
<gene>
    <name evidence="4" type="ORF">ACFOD3_11930</name>
</gene>
<feature type="domain" description="FAD/NAD(P)-binding" evidence="3">
    <location>
        <begin position="106"/>
        <end position="406"/>
    </location>
</feature>
<keyword evidence="5" id="KW-1185">Reference proteome</keyword>
<comment type="caution">
    <text evidence="4">The sequence shown here is derived from an EMBL/GenBank/DDBJ whole genome shotgun (WGS) entry which is preliminary data.</text>
</comment>
<evidence type="ECO:0000313" key="5">
    <source>
        <dbReference type="Proteomes" id="UP001595420"/>
    </source>
</evidence>
<dbReference type="InterPro" id="IPR007419">
    <property type="entry name" value="BFD-like_2Fe2S-bd_dom"/>
</dbReference>
<organism evidence="4 5">
    <name type="scientific">Falsiroseomonas tokyonensis</name>
    <dbReference type="NCBI Taxonomy" id="430521"/>
    <lineage>
        <taxon>Bacteria</taxon>
        <taxon>Pseudomonadati</taxon>
        <taxon>Pseudomonadota</taxon>
        <taxon>Alphaproteobacteria</taxon>
        <taxon>Acetobacterales</taxon>
        <taxon>Roseomonadaceae</taxon>
        <taxon>Falsiroseomonas</taxon>
    </lineage>
</organism>
<dbReference type="RefSeq" id="WP_216836687.1">
    <property type="nucleotide sequence ID" value="NZ_JAFNJS010000003.1"/>
</dbReference>
<sequence>MTLDFEGRAIAVRPGQSLAAALTEAGVLDLRDTRRGPGGRGLYCGMGACQDCVMVVDGVPNTRACMTKAVSGQQVMRQPHPAPLPQRTTGTRPLALEDLPEETPELLVVGGGAGGLAAALAARRAGVEVLLVDERGIPGGQYYKQAMPGLAPMDAQQSEGAALLAACREAGVRILDGTEVWGAFAPLLFLATRHGQTLRLRPRAAVLATGAQERALPFPGWTLPGVMTTGAAQTLWRSYRTLPGRRVLVAGNGPLNLQVALELAAGGAQVVAVAEASSGLRPLALARMLRAAPKLAAKGLGMLVTLRRHGIPLRRGRLLRSVTRTADGALLAELDDGTRHTVDAVLCGYGFQPETALLRAIGATHAMQDGLLRPQRDAQMQTSMEGLYAVGDGCGLGGAPAALAEGEIAGLAAARALGRSAPSDAPVRASLVRHRAFQDALWQVFRAPFPGLVLAQPETLVCRCEEVTLAQIDAAIAAGPGDIGEVKRRTRCGMGRCQGRYCAPLLAARMGVDDSFAPRVPARPVRISDLLGS</sequence>
<dbReference type="EMBL" id="JBHRSB010000003">
    <property type="protein sequence ID" value="MFC3000607.1"/>
    <property type="molecule type" value="Genomic_DNA"/>
</dbReference>
<accession>A0ABV7BSB5</accession>
<dbReference type="InterPro" id="IPR051691">
    <property type="entry name" value="Metab_Enz_Cyan_OpOx_G3PDH"/>
</dbReference>
<evidence type="ECO:0000259" key="2">
    <source>
        <dbReference type="Pfam" id="PF04324"/>
    </source>
</evidence>
<name>A0ABV7BSB5_9PROT</name>
<dbReference type="Pfam" id="PF07992">
    <property type="entry name" value="Pyr_redox_2"/>
    <property type="match status" value="1"/>
</dbReference>
<dbReference type="InterPro" id="IPR017224">
    <property type="entry name" value="Opine_Oxase_asu/HCN_bsu"/>
</dbReference>
<dbReference type="PANTHER" id="PTHR42949:SF3">
    <property type="entry name" value="ANAEROBIC GLYCEROL-3-PHOSPHATE DEHYDROGENASE SUBUNIT B"/>
    <property type="match status" value="1"/>
</dbReference>
<dbReference type="PANTHER" id="PTHR42949">
    <property type="entry name" value="ANAEROBIC GLYCEROL-3-PHOSPHATE DEHYDROGENASE SUBUNIT B"/>
    <property type="match status" value="1"/>
</dbReference>
<evidence type="ECO:0000256" key="1">
    <source>
        <dbReference type="ARBA" id="ARBA00023002"/>
    </source>
</evidence>
<reference evidence="5" key="1">
    <citation type="journal article" date="2019" name="Int. J. Syst. Evol. Microbiol.">
        <title>The Global Catalogue of Microorganisms (GCM) 10K type strain sequencing project: providing services to taxonomists for standard genome sequencing and annotation.</title>
        <authorList>
            <consortium name="The Broad Institute Genomics Platform"/>
            <consortium name="The Broad Institute Genome Sequencing Center for Infectious Disease"/>
            <person name="Wu L."/>
            <person name="Ma J."/>
        </authorList>
    </citation>
    <scope>NUCLEOTIDE SEQUENCE [LARGE SCALE GENOMIC DNA]</scope>
    <source>
        <strain evidence="5">CGMCC 1.16855</strain>
    </source>
</reference>
<dbReference type="PIRSF" id="PIRSF037495">
    <property type="entry name" value="Opine_OX_OoxA/HcnB"/>
    <property type="match status" value="1"/>
</dbReference>
<evidence type="ECO:0000259" key="3">
    <source>
        <dbReference type="Pfam" id="PF07992"/>
    </source>
</evidence>
<feature type="domain" description="BFD-like [2Fe-2S]-binding" evidence="2">
    <location>
        <begin position="460"/>
        <end position="506"/>
    </location>
</feature>
<dbReference type="Pfam" id="PF04324">
    <property type="entry name" value="Fer2_BFD"/>
    <property type="match status" value="1"/>
</dbReference>
<dbReference type="InterPro" id="IPR023753">
    <property type="entry name" value="FAD/NAD-binding_dom"/>
</dbReference>
<dbReference type="Proteomes" id="UP001595420">
    <property type="component" value="Unassembled WGS sequence"/>
</dbReference>